<dbReference type="Proteomes" id="UP001474421">
    <property type="component" value="Unassembled WGS sequence"/>
</dbReference>
<dbReference type="SUPFAM" id="SSF47473">
    <property type="entry name" value="EF-hand"/>
    <property type="match status" value="1"/>
</dbReference>
<evidence type="ECO:0000259" key="11">
    <source>
        <dbReference type="PROSITE" id="PS50203"/>
    </source>
</evidence>
<dbReference type="InterPro" id="IPR011992">
    <property type="entry name" value="EF-hand-dom_pair"/>
</dbReference>
<evidence type="ECO:0000256" key="6">
    <source>
        <dbReference type="ARBA" id="ARBA00022807"/>
    </source>
</evidence>
<feature type="compositionally biased region" description="Polar residues" evidence="10">
    <location>
        <begin position="12"/>
        <end position="22"/>
    </location>
</feature>
<dbReference type="Gene3D" id="2.60.120.380">
    <property type="match status" value="1"/>
</dbReference>
<keyword evidence="2 9" id="KW-0645">Protease</keyword>
<dbReference type="InterPro" id="IPR054069">
    <property type="entry name" value="CAPN3/13-like_C_EFh"/>
</dbReference>
<dbReference type="InterPro" id="IPR036213">
    <property type="entry name" value="Calpain_III_sf"/>
</dbReference>
<evidence type="ECO:0000256" key="1">
    <source>
        <dbReference type="ARBA" id="ARBA00007623"/>
    </source>
</evidence>
<evidence type="ECO:0000259" key="12">
    <source>
        <dbReference type="PROSITE" id="PS50222"/>
    </source>
</evidence>
<dbReference type="PROSITE" id="PS50222">
    <property type="entry name" value="EF_HAND_2"/>
    <property type="match status" value="1"/>
</dbReference>
<evidence type="ECO:0000256" key="9">
    <source>
        <dbReference type="PROSITE-ProRule" id="PRU00239"/>
    </source>
</evidence>
<feature type="domain" description="Calpain catalytic" evidence="11">
    <location>
        <begin position="43"/>
        <end position="340"/>
    </location>
</feature>
<dbReference type="SMART" id="SM00720">
    <property type="entry name" value="calpain_III"/>
    <property type="match status" value="1"/>
</dbReference>
<dbReference type="InterPro" id="IPR001300">
    <property type="entry name" value="Peptidase_C2_calpain_cat"/>
</dbReference>
<evidence type="ECO:0000256" key="4">
    <source>
        <dbReference type="ARBA" id="ARBA00022737"/>
    </source>
</evidence>
<gene>
    <name evidence="13" type="ORF">NXF25_003130</name>
</gene>
<evidence type="ECO:0000313" key="13">
    <source>
        <dbReference type="EMBL" id="KAK9411955.1"/>
    </source>
</evidence>
<dbReference type="SUPFAM" id="SSF54001">
    <property type="entry name" value="Cysteine proteinases"/>
    <property type="match status" value="1"/>
</dbReference>
<keyword evidence="14" id="KW-1185">Reference proteome</keyword>
<dbReference type="CDD" id="cd16195">
    <property type="entry name" value="EFh_PEF_CAPN13_14"/>
    <property type="match status" value="1"/>
</dbReference>
<proteinExistence type="inferred from homology"/>
<dbReference type="Pfam" id="PF01067">
    <property type="entry name" value="Calpain_III"/>
    <property type="match status" value="1"/>
</dbReference>
<dbReference type="Gene3D" id="3.90.70.10">
    <property type="entry name" value="Cysteine proteinases"/>
    <property type="match status" value="1"/>
</dbReference>
<dbReference type="Gene3D" id="1.10.238.10">
    <property type="entry name" value="EF-hand"/>
    <property type="match status" value="1"/>
</dbReference>
<evidence type="ECO:0000256" key="8">
    <source>
        <dbReference type="PIRSR" id="PIRSR622684-1"/>
    </source>
</evidence>
<dbReference type="InterPro" id="IPR018247">
    <property type="entry name" value="EF_Hand_1_Ca_BS"/>
</dbReference>
<feature type="active site" evidence="8 9">
    <location>
        <position position="258"/>
    </location>
</feature>
<organism evidence="13 14">
    <name type="scientific">Crotalus adamanteus</name>
    <name type="common">Eastern diamondback rattlesnake</name>
    <dbReference type="NCBI Taxonomy" id="8729"/>
    <lineage>
        <taxon>Eukaryota</taxon>
        <taxon>Metazoa</taxon>
        <taxon>Chordata</taxon>
        <taxon>Craniata</taxon>
        <taxon>Vertebrata</taxon>
        <taxon>Euteleostomi</taxon>
        <taxon>Lepidosauria</taxon>
        <taxon>Squamata</taxon>
        <taxon>Bifurcata</taxon>
        <taxon>Unidentata</taxon>
        <taxon>Episquamata</taxon>
        <taxon>Toxicofera</taxon>
        <taxon>Serpentes</taxon>
        <taxon>Colubroidea</taxon>
        <taxon>Viperidae</taxon>
        <taxon>Crotalinae</taxon>
        <taxon>Crotalus</taxon>
    </lineage>
</organism>
<dbReference type="FunFam" id="3.90.70.10:FF:000054">
    <property type="entry name" value="Calpain 14"/>
    <property type="match status" value="1"/>
</dbReference>
<dbReference type="InterPro" id="IPR022682">
    <property type="entry name" value="Calpain_domain_III"/>
</dbReference>
<evidence type="ECO:0000256" key="2">
    <source>
        <dbReference type="ARBA" id="ARBA00022670"/>
    </source>
</evidence>
<reference evidence="13 14" key="1">
    <citation type="journal article" date="2024" name="Proc. Natl. Acad. Sci. U.S.A.">
        <title>The genetic regulatory architecture and epigenomic basis for age-related changes in rattlesnake venom.</title>
        <authorList>
            <person name="Hogan M.P."/>
            <person name="Holding M.L."/>
            <person name="Nystrom G.S."/>
            <person name="Colston T.J."/>
            <person name="Bartlett D.A."/>
            <person name="Mason A.J."/>
            <person name="Ellsworth S.A."/>
            <person name="Rautsaw R.M."/>
            <person name="Lawrence K.C."/>
            <person name="Strickland J.L."/>
            <person name="He B."/>
            <person name="Fraser P."/>
            <person name="Margres M.J."/>
            <person name="Gilbert D.M."/>
            <person name="Gibbs H.L."/>
            <person name="Parkinson C.L."/>
            <person name="Rokyta D.R."/>
        </authorList>
    </citation>
    <scope>NUCLEOTIDE SEQUENCE [LARGE SCALE GENOMIC DNA]</scope>
    <source>
        <strain evidence="13">DRR0105</strain>
    </source>
</reference>
<evidence type="ECO:0000256" key="7">
    <source>
        <dbReference type="ARBA" id="ARBA00022837"/>
    </source>
</evidence>
<dbReference type="GO" id="GO:0005737">
    <property type="term" value="C:cytoplasm"/>
    <property type="evidence" value="ECO:0007669"/>
    <property type="project" value="TreeGrafter"/>
</dbReference>
<dbReference type="PROSITE" id="PS00018">
    <property type="entry name" value="EF_HAND_1"/>
    <property type="match status" value="1"/>
</dbReference>
<accession>A0AAW1CC85</accession>
<dbReference type="PANTHER" id="PTHR10183">
    <property type="entry name" value="CALPAIN"/>
    <property type="match status" value="1"/>
</dbReference>
<evidence type="ECO:0000256" key="3">
    <source>
        <dbReference type="ARBA" id="ARBA00022723"/>
    </source>
</evidence>
<dbReference type="SUPFAM" id="SSF49758">
    <property type="entry name" value="Calpain large subunit, middle domain (domain III)"/>
    <property type="match status" value="1"/>
</dbReference>
<feature type="domain" description="EF-hand" evidence="12">
    <location>
        <begin position="535"/>
        <end position="570"/>
    </location>
</feature>
<name>A0AAW1CC85_CROAD</name>
<dbReference type="AlphaFoldDB" id="A0AAW1CC85"/>
<keyword evidence="4" id="KW-0677">Repeat</keyword>
<sequence length="663" mass="76537">MEKDKNLLLKPNQATEGSPASPLPFNNQDFVKLQNYCLHKGLLFEDDAFPANSHSIGFNLFPQEKLRKVQWLRPHAWVRNPCLFVDGINRFDILQGQKIGDCWVLAALGALTQQQRFLKNVIPIDQGFNHTYAGIFHFQFWYFGSWVDVVIDDRLPFMDGNYLSVHPRSTNEFWPPLLEKAYAKLRGSYEKLHYGFISEAFVDLTGGVQFGFSLGNLTDHLFEIMKTATLSGCLMACSTPERKKPDNQVLENGIVQQHVYAVIDATEVSYMYRKERLIKLWNPWGTVEWNGAWSDHSMEWNQVPQSFKEKFYMNRADGEFWISFEDLKDNFSSLFVCNNLPTFLDFGKESNMSWSVTSYFIQLFPEGSNYRSALSRDHQYFIKVPELMTKDNVVIALMQRPANTSQMLVPIGFQIKKGRTIVHDTQLKVTRDITVSYQLKPGDYTIIPTTSPQSQESKFLLRIFLKSQGNIREPNNEISSQGTKDKLIWNPDDYESIFLRYAYQNSYLDASQLQRILNGILLKDLMASLGSGDGFSFDSCKSLLALMDINANGKLSLQEFKRLWRAFKKYEDIFGREDENNSGFLTVSNLQRVVQKTGLYVSDKLLQLLVLRYGDSAQRINFPDFVCCMFRLETMAKAFLNLSKNKGSICFTEDEWMTMIMYC</sequence>
<feature type="active site" evidence="8 9">
    <location>
        <position position="102"/>
    </location>
</feature>
<keyword evidence="5 9" id="KW-0378">Hydrolase</keyword>
<evidence type="ECO:0000256" key="10">
    <source>
        <dbReference type="SAM" id="MobiDB-lite"/>
    </source>
</evidence>
<dbReference type="EMBL" id="JAOTOJ010000001">
    <property type="protein sequence ID" value="KAK9411955.1"/>
    <property type="molecule type" value="Genomic_DNA"/>
</dbReference>
<keyword evidence="6 9" id="KW-0788">Thiol protease</keyword>
<dbReference type="GO" id="GO:0004198">
    <property type="term" value="F:calcium-dependent cysteine-type endopeptidase activity"/>
    <property type="evidence" value="ECO:0007669"/>
    <property type="project" value="InterPro"/>
</dbReference>
<evidence type="ECO:0000313" key="14">
    <source>
        <dbReference type="Proteomes" id="UP001474421"/>
    </source>
</evidence>
<dbReference type="Pfam" id="PF21875">
    <property type="entry name" value="CAPN13-like_C_EFh"/>
    <property type="match status" value="1"/>
</dbReference>
<dbReference type="GO" id="GO:0006508">
    <property type="term" value="P:proteolysis"/>
    <property type="evidence" value="ECO:0007669"/>
    <property type="project" value="UniProtKB-KW"/>
</dbReference>
<dbReference type="InterPro" id="IPR002048">
    <property type="entry name" value="EF_hand_dom"/>
</dbReference>
<comment type="caution">
    <text evidence="13">The sequence shown here is derived from an EMBL/GenBank/DDBJ whole genome shotgun (WGS) entry which is preliminary data.</text>
</comment>
<dbReference type="Pfam" id="PF00648">
    <property type="entry name" value="Peptidase_C2"/>
    <property type="match status" value="1"/>
</dbReference>
<dbReference type="InterPro" id="IPR038765">
    <property type="entry name" value="Papain-like_cys_pep_sf"/>
</dbReference>
<dbReference type="InterPro" id="IPR022684">
    <property type="entry name" value="Calpain_cysteine_protease"/>
</dbReference>
<dbReference type="PRINTS" id="PR00704">
    <property type="entry name" value="CALPAIN"/>
</dbReference>
<dbReference type="CDD" id="cd00044">
    <property type="entry name" value="CysPc"/>
    <property type="match status" value="1"/>
</dbReference>
<dbReference type="PANTHER" id="PTHR10183:SF333">
    <property type="entry name" value="CALPAIN-13"/>
    <property type="match status" value="1"/>
</dbReference>
<dbReference type="SMART" id="SM00054">
    <property type="entry name" value="EFh"/>
    <property type="match status" value="2"/>
</dbReference>
<dbReference type="PROSITE" id="PS50203">
    <property type="entry name" value="CALPAIN_CAT"/>
    <property type="match status" value="1"/>
</dbReference>
<evidence type="ECO:0000256" key="5">
    <source>
        <dbReference type="ARBA" id="ARBA00022801"/>
    </source>
</evidence>
<dbReference type="SMART" id="SM00230">
    <property type="entry name" value="CysPc"/>
    <property type="match status" value="1"/>
</dbReference>
<dbReference type="GO" id="GO:0005509">
    <property type="term" value="F:calcium ion binding"/>
    <property type="evidence" value="ECO:0007669"/>
    <property type="project" value="InterPro"/>
</dbReference>
<dbReference type="InterPro" id="IPR022683">
    <property type="entry name" value="Calpain_III"/>
</dbReference>
<keyword evidence="7" id="KW-0106">Calcium</keyword>
<keyword evidence="3" id="KW-0479">Metal-binding</keyword>
<protein>
    <submittedName>
        <fullName evidence="13">Calpain-13-like</fullName>
    </submittedName>
</protein>
<feature type="region of interest" description="Disordered" evidence="10">
    <location>
        <begin position="1"/>
        <end position="22"/>
    </location>
</feature>
<comment type="similarity">
    <text evidence="1">Belongs to the peptidase C2 family.</text>
</comment>
<feature type="active site" evidence="8 9">
    <location>
        <position position="282"/>
    </location>
</feature>